<keyword evidence="3 8" id="KW-0489">Methyltransferase</keyword>
<evidence type="ECO:0000313" key="8">
    <source>
        <dbReference type="EMBL" id="EAU93229.2"/>
    </source>
</evidence>
<sequence>MIPTPNLSHLTSKDYDLVYEPAEDTFLLLDALEADEQALKAANPLVCLEVGSGSGCVSAFLTKIIDPALYICTDINPHACRASQATGRNNKAELDVLNGPFAHPLHQRLKNSIDVIMFNPPYVPTSFEEAQYAQSTHHLEGAWAGGLDGMQVTNTFLSQVKASGRIESLDKRRFYLVALKQNNVPEIRSRMLEEQGLSSEIVLERRAGREYLYILRFQHTRGDNVTE</sequence>
<reference evidence="8 9" key="1">
    <citation type="journal article" date="2010" name="Proc. Natl. Acad. Sci. U.S.A.">
        <title>Insights into evolution of multicellular fungi from the assembled chromosomes of the mushroom Coprinopsis cinerea (Coprinus cinereus).</title>
        <authorList>
            <person name="Stajich J.E."/>
            <person name="Wilke S.K."/>
            <person name="Ahren D."/>
            <person name="Au C.H."/>
            <person name="Birren B.W."/>
            <person name="Borodovsky M."/>
            <person name="Burns C."/>
            <person name="Canback B."/>
            <person name="Casselton L.A."/>
            <person name="Cheng C.K."/>
            <person name="Deng J."/>
            <person name="Dietrich F.S."/>
            <person name="Fargo D.C."/>
            <person name="Farman M.L."/>
            <person name="Gathman A.C."/>
            <person name="Goldberg J."/>
            <person name="Guigo R."/>
            <person name="Hoegger P.J."/>
            <person name="Hooker J.B."/>
            <person name="Huggins A."/>
            <person name="James T.Y."/>
            <person name="Kamada T."/>
            <person name="Kilaru S."/>
            <person name="Kodira C."/>
            <person name="Kues U."/>
            <person name="Kupfer D."/>
            <person name="Kwan H.S."/>
            <person name="Lomsadze A."/>
            <person name="Li W."/>
            <person name="Lilly W.W."/>
            <person name="Ma L.J."/>
            <person name="Mackey A.J."/>
            <person name="Manning G."/>
            <person name="Martin F."/>
            <person name="Muraguchi H."/>
            <person name="Natvig D.O."/>
            <person name="Palmerini H."/>
            <person name="Ramesh M.A."/>
            <person name="Rehmeyer C.J."/>
            <person name="Roe B.A."/>
            <person name="Shenoy N."/>
            <person name="Stanke M."/>
            <person name="Ter-Hovhannisyan V."/>
            <person name="Tunlid A."/>
            <person name="Velagapudi R."/>
            <person name="Vision T.J."/>
            <person name="Zeng Q."/>
            <person name="Zolan M.E."/>
            <person name="Pukkila P.J."/>
        </authorList>
    </citation>
    <scope>NUCLEOTIDE SEQUENCE [LARGE SCALE GENOMIC DNA]</scope>
    <source>
        <strain evidence="9">Okayama-7 / 130 / ATCC MYA-4618 / FGSC 9003</strain>
    </source>
</reference>
<dbReference type="Gene3D" id="3.40.50.150">
    <property type="entry name" value="Vaccinia Virus protein VP39"/>
    <property type="match status" value="1"/>
</dbReference>
<keyword evidence="6" id="KW-0539">Nucleus</keyword>
<dbReference type="InterPro" id="IPR007848">
    <property type="entry name" value="Small_mtfrase_dom"/>
</dbReference>
<keyword evidence="5" id="KW-0949">S-adenosyl-L-methionine</keyword>
<dbReference type="EMBL" id="AACS02000001">
    <property type="protein sequence ID" value="EAU93229.2"/>
    <property type="molecule type" value="Genomic_DNA"/>
</dbReference>
<dbReference type="AlphaFoldDB" id="A8N178"/>
<dbReference type="SUPFAM" id="SSF53335">
    <property type="entry name" value="S-adenosyl-L-methionine-dependent methyltransferases"/>
    <property type="match status" value="1"/>
</dbReference>
<dbReference type="PANTHER" id="PTHR45875:SF1">
    <property type="entry name" value="METHYLTRANSFERASE N6AMT1"/>
    <property type="match status" value="1"/>
</dbReference>
<dbReference type="GO" id="GO:0005634">
    <property type="term" value="C:nucleus"/>
    <property type="evidence" value="ECO:0007669"/>
    <property type="project" value="UniProtKB-SubCell"/>
</dbReference>
<keyword evidence="9" id="KW-1185">Reference proteome</keyword>
<dbReference type="InterPro" id="IPR029063">
    <property type="entry name" value="SAM-dependent_MTases_sf"/>
</dbReference>
<comment type="caution">
    <text evidence="8">The sequence shown here is derived from an EMBL/GenBank/DDBJ whole genome shotgun (WGS) entry which is preliminary data.</text>
</comment>
<name>A8N178_COPC7</name>
<evidence type="ECO:0000313" key="9">
    <source>
        <dbReference type="Proteomes" id="UP000001861"/>
    </source>
</evidence>
<dbReference type="Pfam" id="PF05175">
    <property type="entry name" value="MTS"/>
    <property type="match status" value="1"/>
</dbReference>
<gene>
    <name evidence="8" type="ORF">CC1G_10297</name>
</gene>
<dbReference type="InterPro" id="IPR052190">
    <property type="entry name" value="Euk-Arch_PrmC-MTase"/>
</dbReference>
<organism evidence="8 9">
    <name type="scientific">Coprinopsis cinerea (strain Okayama-7 / 130 / ATCC MYA-4618 / FGSC 9003)</name>
    <name type="common">Inky cap fungus</name>
    <name type="synonym">Hormographiella aspergillata</name>
    <dbReference type="NCBI Taxonomy" id="240176"/>
    <lineage>
        <taxon>Eukaryota</taxon>
        <taxon>Fungi</taxon>
        <taxon>Dikarya</taxon>
        <taxon>Basidiomycota</taxon>
        <taxon>Agaricomycotina</taxon>
        <taxon>Agaricomycetes</taxon>
        <taxon>Agaricomycetidae</taxon>
        <taxon>Agaricales</taxon>
        <taxon>Agaricineae</taxon>
        <taxon>Psathyrellaceae</taxon>
        <taxon>Coprinopsis</taxon>
    </lineage>
</organism>
<protein>
    <submittedName>
        <fullName evidence="8">Methylase</fullName>
    </submittedName>
</protein>
<dbReference type="NCBIfam" id="TIGR00537">
    <property type="entry name" value="hemK_rel_arch"/>
    <property type="match status" value="1"/>
</dbReference>
<dbReference type="GO" id="GO:0035657">
    <property type="term" value="C:eRF1 methyltransferase complex"/>
    <property type="evidence" value="ECO:0007669"/>
    <property type="project" value="TreeGrafter"/>
</dbReference>
<evidence type="ECO:0000256" key="6">
    <source>
        <dbReference type="ARBA" id="ARBA00023242"/>
    </source>
</evidence>
<comment type="similarity">
    <text evidence="2">Belongs to the eukaryotic/archaeal PrmC-related family.</text>
</comment>
<evidence type="ECO:0000256" key="3">
    <source>
        <dbReference type="ARBA" id="ARBA00022603"/>
    </source>
</evidence>
<accession>A8N178</accession>
<dbReference type="Proteomes" id="UP000001861">
    <property type="component" value="Unassembled WGS sequence"/>
</dbReference>
<dbReference type="GO" id="GO:0032259">
    <property type="term" value="P:methylation"/>
    <property type="evidence" value="ECO:0007669"/>
    <property type="project" value="UniProtKB-KW"/>
</dbReference>
<dbReference type="HOGENOM" id="CLU_018398_6_0_1"/>
<evidence type="ECO:0000259" key="7">
    <source>
        <dbReference type="Pfam" id="PF05175"/>
    </source>
</evidence>
<dbReference type="eggNOG" id="KOG3191">
    <property type="taxonomic scope" value="Eukaryota"/>
</dbReference>
<keyword evidence="4" id="KW-0808">Transferase</keyword>
<evidence type="ECO:0000256" key="2">
    <source>
        <dbReference type="ARBA" id="ARBA00006149"/>
    </source>
</evidence>
<dbReference type="CDD" id="cd02440">
    <property type="entry name" value="AdoMet_MTases"/>
    <property type="match status" value="1"/>
</dbReference>
<dbReference type="RefSeq" id="XP_001828626.2">
    <property type="nucleotide sequence ID" value="XM_001828574.2"/>
</dbReference>
<dbReference type="PANTHER" id="PTHR45875">
    <property type="entry name" value="METHYLTRANSFERASE N6AMT1"/>
    <property type="match status" value="1"/>
</dbReference>
<dbReference type="InParanoid" id="A8N178"/>
<dbReference type="GO" id="GO:0008757">
    <property type="term" value="F:S-adenosylmethionine-dependent methyltransferase activity"/>
    <property type="evidence" value="ECO:0007669"/>
    <property type="project" value="TreeGrafter"/>
</dbReference>
<dbReference type="FunCoup" id="A8N178">
    <property type="interactions" value="134"/>
</dbReference>
<dbReference type="OMA" id="EWDDWME"/>
<dbReference type="STRING" id="240176.A8N178"/>
<dbReference type="VEuPathDB" id="FungiDB:CC1G_10297"/>
<comment type="subcellular location">
    <subcellularLocation>
        <location evidence="1">Nucleus</location>
    </subcellularLocation>
</comment>
<dbReference type="FunFam" id="3.40.50.150:FF:000077">
    <property type="entry name" value="HemK methyltransferase family member 2"/>
    <property type="match status" value="1"/>
</dbReference>
<dbReference type="GO" id="GO:0008276">
    <property type="term" value="F:protein methyltransferase activity"/>
    <property type="evidence" value="ECO:0007669"/>
    <property type="project" value="TreeGrafter"/>
</dbReference>
<evidence type="ECO:0000256" key="4">
    <source>
        <dbReference type="ARBA" id="ARBA00022679"/>
    </source>
</evidence>
<proteinExistence type="inferred from homology"/>
<dbReference type="OrthoDB" id="406152at2759"/>
<dbReference type="KEGG" id="cci:CC1G_10297"/>
<dbReference type="GeneID" id="6005051"/>
<dbReference type="InterPro" id="IPR004557">
    <property type="entry name" value="PrmC-related"/>
</dbReference>
<feature type="domain" description="Methyltransferase small" evidence="7">
    <location>
        <begin position="44"/>
        <end position="125"/>
    </location>
</feature>
<evidence type="ECO:0000256" key="5">
    <source>
        <dbReference type="ARBA" id="ARBA00022691"/>
    </source>
</evidence>
<evidence type="ECO:0000256" key="1">
    <source>
        <dbReference type="ARBA" id="ARBA00004123"/>
    </source>
</evidence>